<protein>
    <recommendedName>
        <fullName evidence="4">F-box domain-containing protein</fullName>
    </recommendedName>
</protein>
<evidence type="ECO:0008006" key="4">
    <source>
        <dbReference type="Google" id="ProtNLM"/>
    </source>
</evidence>
<sequence length="427" mass="48869">MAKLADLSNELLLNIVSYLATGDDIDVKTLLNLCRTSRLLLDIAQPALYTCVRIAEPAADPLKPLKIFLRTLMERPSLTKATQELALINDRGIRYELPNLQHLRFTAQIEQPRALLQSVHQLQTDSSILPKLKTFHLHKKYEDGPVDIEDYIPFMRYPSFEEFSTESDVPDILGGSRAINTLTHSTVELLWCMAALPTMSRLLDACPRLTLFEFVIPDQSRYRWQSDVGYQPLVAPRDLVTTLLETHGHSLKTLHLDFHHFYGLSDLELREEVEDSGQRLEDCDYTYPSFRGFENLTRMTIEFEKLVKVRDLPASLESLNLYFCHFADLDKEYLSDLIRLKETWCPVIEYVTVSGWEKTNEGITTVREHARSLNAPVQVSADGRTLTFLGAGSHLQIQSHEPLFSDGSDHEDDMEMNEEEEEPLALE</sequence>
<keyword evidence="3" id="KW-1185">Reference proteome</keyword>
<dbReference type="Gene3D" id="3.80.10.10">
    <property type="entry name" value="Ribonuclease Inhibitor"/>
    <property type="match status" value="1"/>
</dbReference>
<proteinExistence type="predicted"/>
<evidence type="ECO:0000256" key="1">
    <source>
        <dbReference type="SAM" id="MobiDB-lite"/>
    </source>
</evidence>
<evidence type="ECO:0000313" key="3">
    <source>
        <dbReference type="Proteomes" id="UP000800200"/>
    </source>
</evidence>
<gene>
    <name evidence="2" type="ORF">K469DRAFT_636697</name>
</gene>
<dbReference type="Proteomes" id="UP000800200">
    <property type="component" value="Unassembled WGS sequence"/>
</dbReference>
<dbReference type="CDD" id="cd09917">
    <property type="entry name" value="F-box_SF"/>
    <property type="match status" value="1"/>
</dbReference>
<reference evidence="2" key="1">
    <citation type="journal article" date="2020" name="Stud. Mycol.">
        <title>101 Dothideomycetes genomes: a test case for predicting lifestyles and emergence of pathogens.</title>
        <authorList>
            <person name="Haridas S."/>
            <person name="Albert R."/>
            <person name="Binder M."/>
            <person name="Bloem J."/>
            <person name="Labutti K."/>
            <person name="Salamov A."/>
            <person name="Andreopoulos B."/>
            <person name="Baker S."/>
            <person name="Barry K."/>
            <person name="Bills G."/>
            <person name="Bluhm B."/>
            <person name="Cannon C."/>
            <person name="Castanera R."/>
            <person name="Culley D."/>
            <person name="Daum C."/>
            <person name="Ezra D."/>
            <person name="Gonzalez J."/>
            <person name="Henrissat B."/>
            <person name="Kuo A."/>
            <person name="Liang C."/>
            <person name="Lipzen A."/>
            <person name="Lutzoni F."/>
            <person name="Magnuson J."/>
            <person name="Mondo S."/>
            <person name="Nolan M."/>
            <person name="Ohm R."/>
            <person name="Pangilinan J."/>
            <person name="Park H.-J."/>
            <person name="Ramirez L."/>
            <person name="Alfaro M."/>
            <person name="Sun H."/>
            <person name="Tritt A."/>
            <person name="Yoshinaga Y."/>
            <person name="Zwiers L.-H."/>
            <person name="Turgeon B."/>
            <person name="Goodwin S."/>
            <person name="Spatafora J."/>
            <person name="Crous P."/>
            <person name="Grigoriev I."/>
        </authorList>
    </citation>
    <scope>NUCLEOTIDE SEQUENCE</scope>
    <source>
        <strain evidence="2">CBS 207.26</strain>
    </source>
</reference>
<organism evidence="2 3">
    <name type="scientific">Zopfia rhizophila CBS 207.26</name>
    <dbReference type="NCBI Taxonomy" id="1314779"/>
    <lineage>
        <taxon>Eukaryota</taxon>
        <taxon>Fungi</taxon>
        <taxon>Dikarya</taxon>
        <taxon>Ascomycota</taxon>
        <taxon>Pezizomycotina</taxon>
        <taxon>Dothideomycetes</taxon>
        <taxon>Dothideomycetes incertae sedis</taxon>
        <taxon>Zopfiaceae</taxon>
        <taxon>Zopfia</taxon>
    </lineage>
</organism>
<dbReference type="InterPro" id="IPR032675">
    <property type="entry name" value="LRR_dom_sf"/>
</dbReference>
<dbReference type="SUPFAM" id="SSF52047">
    <property type="entry name" value="RNI-like"/>
    <property type="match status" value="1"/>
</dbReference>
<evidence type="ECO:0000313" key="2">
    <source>
        <dbReference type="EMBL" id="KAF2182371.1"/>
    </source>
</evidence>
<feature type="region of interest" description="Disordered" evidence="1">
    <location>
        <begin position="400"/>
        <end position="427"/>
    </location>
</feature>
<name>A0A6A6DS12_9PEZI</name>
<accession>A0A6A6DS12</accession>
<dbReference type="OrthoDB" id="3750626at2759"/>
<dbReference type="AlphaFoldDB" id="A0A6A6DS12"/>
<feature type="compositionally biased region" description="Acidic residues" evidence="1">
    <location>
        <begin position="409"/>
        <end position="427"/>
    </location>
</feature>
<dbReference type="EMBL" id="ML994648">
    <property type="protein sequence ID" value="KAF2182371.1"/>
    <property type="molecule type" value="Genomic_DNA"/>
</dbReference>